<dbReference type="GO" id="GO:0006508">
    <property type="term" value="P:proteolysis"/>
    <property type="evidence" value="ECO:0007669"/>
    <property type="project" value="InterPro"/>
</dbReference>
<organism evidence="5 6">
    <name type="scientific">Candidatus Berkelbacteria bacterium CG_4_10_14_0_2_um_filter_35_9_33_12</name>
    <dbReference type="NCBI Taxonomy" id="1974499"/>
    <lineage>
        <taxon>Bacteria</taxon>
        <taxon>Candidatus Berkelbacteria</taxon>
    </lineage>
</organism>
<dbReference type="Pfam" id="PF05193">
    <property type="entry name" value="Peptidase_M16_C"/>
    <property type="match status" value="1"/>
</dbReference>
<dbReference type="EMBL" id="PFQF01000027">
    <property type="protein sequence ID" value="PJA20470.1"/>
    <property type="molecule type" value="Genomic_DNA"/>
</dbReference>
<dbReference type="InterPro" id="IPR001431">
    <property type="entry name" value="Pept_M16_Zn_BS"/>
</dbReference>
<dbReference type="InterPro" id="IPR011765">
    <property type="entry name" value="Pept_M16_N"/>
</dbReference>
<proteinExistence type="inferred from homology"/>
<dbReference type="PANTHER" id="PTHR11851:SF49">
    <property type="entry name" value="MITOCHONDRIAL-PROCESSING PEPTIDASE SUBUNIT ALPHA"/>
    <property type="match status" value="1"/>
</dbReference>
<dbReference type="Pfam" id="PF00675">
    <property type="entry name" value="Peptidase_M16"/>
    <property type="match status" value="1"/>
</dbReference>
<evidence type="ECO:0000256" key="2">
    <source>
        <dbReference type="RuleBase" id="RU004447"/>
    </source>
</evidence>
<comment type="similarity">
    <text evidence="1 2">Belongs to the peptidase M16 family.</text>
</comment>
<dbReference type="InterPro" id="IPR007863">
    <property type="entry name" value="Peptidase_M16_C"/>
</dbReference>
<evidence type="ECO:0000259" key="3">
    <source>
        <dbReference type="Pfam" id="PF00675"/>
    </source>
</evidence>
<reference evidence="6" key="1">
    <citation type="submission" date="2017-09" db="EMBL/GenBank/DDBJ databases">
        <title>Depth-based differentiation of microbial function through sediment-hosted aquifers and enrichment of novel symbionts in the deep terrestrial subsurface.</title>
        <authorList>
            <person name="Probst A.J."/>
            <person name="Ladd B."/>
            <person name="Jarett J.K."/>
            <person name="Geller-Mcgrath D.E."/>
            <person name="Sieber C.M.K."/>
            <person name="Emerson J.B."/>
            <person name="Anantharaman K."/>
            <person name="Thomas B.C."/>
            <person name="Malmstrom R."/>
            <person name="Stieglmeier M."/>
            <person name="Klingl A."/>
            <person name="Woyke T."/>
            <person name="Ryan C.M."/>
            <person name="Banfield J.F."/>
        </authorList>
    </citation>
    <scope>NUCLEOTIDE SEQUENCE [LARGE SCALE GENOMIC DNA]</scope>
</reference>
<dbReference type="InterPro" id="IPR011249">
    <property type="entry name" value="Metalloenz_LuxS/M16"/>
</dbReference>
<evidence type="ECO:0000256" key="1">
    <source>
        <dbReference type="ARBA" id="ARBA00007261"/>
    </source>
</evidence>
<comment type="caution">
    <text evidence="5">The sequence shown here is derived from an EMBL/GenBank/DDBJ whole genome shotgun (WGS) entry which is preliminary data.</text>
</comment>
<name>A0A2M7W514_9BACT</name>
<evidence type="ECO:0000259" key="4">
    <source>
        <dbReference type="Pfam" id="PF05193"/>
    </source>
</evidence>
<dbReference type="InterPro" id="IPR050361">
    <property type="entry name" value="MPP/UQCRC_Complex"/>
</dbReference>
<protein>
    <recommendedName>
        <fullName evidence="7">Insulinase family protein</fullName>
    </recommendedName>
</protein>
<evidence type="ECO:0000313" key="5">
    <source>
        <dbReference type="EMBL" id="PJA20470.1"/>
    </source>
</evidence>
<evidence type="ECO:0008006" key="7">
    <source>
        <dbReference type="Google" id="ProtNLM"/>
    </source>
</evidence>
<dbReference type="PANTHER" id="PTHR11851">
    <property type="entry name" value="METALLOPROTEASE"/>
    <property type="match status" value="1"/>
</dbReference>
<dbReference type="AlphaFoldDB" id="A0A2M7W514"/>
<dbReference type="Proteomes" id="UP000230137">
    <property type="component" value="Unassembled WGS sequence"/>
</dbReference>
<feature type="domain" description="Peptidase M16 N-terminal" evidence="3">
    <location>
        <begin position="21"/>
        <end position="161"/>
    </location>
</feature>
<accession>A0A2M7W514</accession>
<dbReference type="GO" id="GO:0004222">
    <property type="term" value="F:metalloendopeptidase activity"/>
    <property type="evidence" value="ECO:0007669"/>
    <property type="project" value="InterPro"/>
</dbReference>
<feature type="domain" description="Peptidase M16 C-terminal" evidence="4">
    <location>
        <begin position="167"/>
        <end position="341"/>
    </location>
</feature>
<dbReference type="PROSITE" id="PS00143">
    <property type="entry name" value="INSULINASE"/>
    <property type="match status" value="1"/>
</dbReference>
<dbReference type="Gene3D" id="3.30.830.10">
    <property type="entry name" value="Metalloenzyme, LuxS/M16 peptidase-like"/>
    <property type="match status" value="2"/>
</dbReference>
<dbReference type="GO" id="GO:0046872">
    <property type="term" value="F:metal ion binding"/>
    <property type="evidence" value="ECO:0007669"/>
    <property type="project" value="InterPro"/>
</dbReference>
<sequence>MTISQVKLPNNLPIYFFDKKDTQAITVIMLAKVGSRYENDKQAGISHLLEHMFFKGTKKYPHYLDLTKYLDEISAEHNAFTNEETTAYYIKTSYLNTIPAVEILCQMLLENTLNERELKKEKEVIVQEMKMYLDQPARYIYDLYKKNQYGNCPLGRNIIGTVKSVKTITTQDLRNYIKKYYTPSNLIFMLAGKIDEKEKIVKLISQYFAKIMDKPILKAVKFIQSDYKKNIYYYYKKTDQTNIIISYPGYKVNYEKRYELSILQVLMGGMMSSRLFSEVREKRGLAYRVGAEIDNYSDTGAFLVSVGLDPNKAGSTIKLIKKLMPKAVKISDKEFQRAKQKIISNLALQTEDASSLAFMFLEQIIYHGKIITPEEKIDIYTKIKKSDVEKEAGKLFVHQPKITIIGPKNIV</sequence>
<dbReference type="SUPFAM" id="SSF63411">
    <property type="entry name" value="LuxS/MPP-like metallohydrolase"/>
    <property type="match status" value="2"/>
</dbReference>
<gene>
    <name evidence="5" type="ORF">COX60_01605</name>
</gene>
<evidence type="ECO:0000313" key="6">
    <source>
        <dbReference type="Proteomes" id="UP000230137"/>
    </source>
</evidence>